<evidence type="ECO:0000256" key="1">
    <source>
        <dbReference type="ARBA" id="ARBA00022741"/>
    </source>
</evidence>
<evidence type="ECO:0000259" key="6">
    <source>
        <dbReference type="PROSITE" id="PS51194"/>
    </source>
</evidence>
<name>A0A9Q9HIR9_LEICA</name>
<gene>
    <name evidence="7" type="ORF">K3721_04115</name>
</gene>
<sequence length="1110" mass="123175">MFDPETVDLMKRAPSLEGLEGERISQTITEAYAEIVSSRIRMRELQGDDAAELELPEVIKRMRRLAFTQEALVASSIEREDRAAAAFVAASAHHACLLAETLLTSAKHDSALRFEGISPDVSATLLFLCAEASADAAEVSKLIKLDDKEPLETKLLHAIKSFATGNLKALLRIKLLTPNDILGTGGQDAATRALYHRILESLVRAAATMLGEELDFPLSELDPLATLQQVQKLCIEPTLRNFSSEGSVHNGAYPGPLHLSTLLYGALRDFLETGVVSVPPPAGIDSSVWLEQMCSFAERRPFLWRNHRQALARGYLDIGTSSAVSFPTGAGKSTLAELKIATAIVRGKKVVFLAPTLALVDQTTRSLNEAFPDVEVFRERTTDLALEVDDQELPAISVMTPERCLALLNFASELFAEVELVIFDECHLLHPRSEDKSRRAVDAMMCILNLSVAAPASDLLFLSAMMKNSEEISNWIGDLTGRECLSLDLLWKPTRQVRGCVVYSDAEIQALNSRLRSDRQTCTTKGAPVSTQEAMRAEPFAFFCLNQIWNTKNRNDYSLQKLLDKQVSLAVGDYLRKGAPKNTARWYLTPNGVQVSQKLAEEISKKNLKTIVFMQTIPWAISAHNNMCKNVAGSGCVLTEAERANYDAAKDELGSVDHLYLLIDENTNTLQSSCACHHGHLLGFERTLHESLFKRSDGINVLVATSTLSQGMNLPGDVVIIGGDSRFDLEANKMARLEAHELLNAAGRAGRAGQRSHGFVIVVPSKVVEFNNENSTINQYWTELQGIFSQGDQCLTIEDPLEPLLDRIHETSSADDPMTDYLVGRLPLSEEGENGAIDKTSEMVTRSFAAFKRRQQGDDNWIQSRIDAVRDVRTRMDTQVGTIGWHDRLSASIGFSPRFVRELADAFASGWSHEASVKDWKTWYVEWLCSRSDWLPKLIRNETLESFLGTPYKKLEDDQSRGEMICNKVFALLDIWMSGRPLAEIELAIGTKPKLLKTCERARDFVSDIIPELSYLFGTPSLVTQAMIDEGIFEDEVPLSLSLLSVCVKEGFDNSEKAVLRTSMNGIVNRRAVHREYDALAEHLPTTSGVENFSDIQSRLETAKAIRLFR</sequence>
<dbReference type="PANTHER" id="PTHR47961">
    <property type="entry name" value="DNA POLYMERASE THETA, PUTATIVE (AFU_ORTHOLOGUE AFUA_1G05260)-RELATED"/>
    <property type="match status" value="1"/>
</dbReference>
<dbReference type="GO" id="GO:0016787">
    <property type="term" value="F:hydrolase activity"/>
    <property type="evidence" value="ECO:0007669"/>
    <property type="project" value="UniProtKB-KW"/>
</dbReference>
<feature type="domain" description="Helicase C-terminal" evidence="6">
    <location>
        <begin position="594"/>
        <end position="805"/>
    </location>
</feature>
<keyword evidence="4" id="KW-0067">ATP-binding</keyword>
<keyword evidence="2" id="KW-0378">Hydrolase</keyword>
<dbReference type="InterPro" id="IPR050474">
    <property type="entry name" value="Hel308_SKI2-like"/>
</dbReference>
<dbReference type="SUPFAM" id="SSF52540">
    <property type="entry name" value="P-loop containing nucleoside triphosphate hydrolases"/>
    <property type="match status" value="1"/>
</dbReference>
<keyword evidence="1" id="KW-0547">Nucleotide-binding</keyword>
<proteinExistence type="predicted"/>
<dbReference type="GO" id="GO:0005524">
    <property type="term" value="F:ATP binding"/>
    <property type="evidence" value="ECO:0007669"/>
    <property type="project" value="UniProtKB-KW"/>
</dbReference>
<dbReference type="InterPro" id="IPR014001">
    <property type="entry name" value="Helicase_ATP-bd"/>
</dbReference>
<dbReference type="RefSeq" id="WP_259971947.1">
    <property type="nucleotide sequence ID" value="NZ_CP081070.1"/>
</dbReference>
<dbReference type="AlphaFoldDB" id="A0A9Q9HIR9"/>
<accession>A0A9Q9HIR9</accession>
<dbReference type="PANTHER" id="PTHR47961:SF8">
    <property type="entry name" value="DEXH-BOX ATP-DEPENDENT RNA HELICASE DEXH15 CHLOROPLASTIC"/>
    <property type="match status" value="1"/>
</dbReference>
<dbReference type="PROSITE" id="PS51192">
    <property type="entry name" value="HELICASE_ATP_BIND_1"/>
    <property type="match status" value="1"/>
</dbReference>
<feature type="domain" description="Helicase ATP-binding" evidence="5">
    <location>
        <begin position="313"/>
        <end position="484"/>
    </location>
</feature>
<dbReference type="InterPro" id="IPR027417">
    <property type="entry name" value="P-loop_NTPase"/>
</dbReference>
<organism evidence="7 8">
    <name type="scientific">Leisingera caerulea</name>
    <name type="common">Phaeobacter caeruleus</name>
    <dbReference type="NCBI Taxonomy" id="506591"/>
    <lineage>
        <taxon>Bacteria</taxon>
        <taxon>Pseudomonadati</taxon>
        <taxon>Pseudomonadota</taxon>
        <taxon>Alphaproteobacteria</taxon>
        <taxon>Rhodobacterales</taxon>
        <taxon>Roseobacteraceae</taxon>
        <taxon>Leisingera</taxon>
    </lineage>
</organism>
<dbReference type="SMART" id="SM00487">
    <property type="entry name" value="DEXDc"/>
    <property type="match status" value="1"/>
</dbReference>
<reference evidence="7" key="1">
    <citation type="submission" date="2021-08" db="EMBL/GenBank/DDBJ databases">
        <authorList>
            <person name="Nwanade C."/>
            <person name="Wang M."/>
            <person name="Masoudi A."/>
            <person name="Yu Z."/>
            <person name="Liu J."/>
        </authorList>
    </citation>
    <scope>NUCLEOTIDE SEQUENCE</scope>
    <source>
        <strain evidence="7">S122</strain>
    </source>
</reference>
<dbReference type="SMART" id="SM00490">
    <property type="entry name" value="HELICc"/>
    <property type="match status" value="1"/>
</dbReference>
<evidence type="ECO:0000259" key="5">
    <source>
        <dbReference type="PROSITE" id="PS51192"/>
    </source>
</evidence>
<dbReference type="GO" id="GO:0004386">
    <property type="term" value="F:helicase activity"/>
    <property type="evidence" value="ECO:0007669"/>
    <property type="project" value="UniProtKB-KW"/>
</dbReference>
<evidence type="ECO:0000313" key="7">
    <source>
        <dbReference type="EMBL" id="UWQ54722.1"/>
    </source>
</evidence>
<evidence type="ECO:0000256" key="4">
    <source>
        <dbReference type="ARBA" id="ARBA00022840"/>
    </source>
</evidence>
<protein>
    <submittedName>
        <fullName evidence="7">DEAD/DEAH box helicase</fullName>
    </submittedName>
</protein>
<keyword evidence="3 7" id="KW-0347">Helicase</keyword>
<dbReference type="GO" id="GO:0003676">
    <property type="term" value="F:nucleic acid binding"/>
    <property type="evidence" value="ECO:0007669"/>
    <property type="project" value="InterPro"/>
</dbReference>
<dbReference type="InterPro" id="IPR011545">
    <property type="entry name" value="DEAD/DEAH_box_helicase_dom"/>
</dbReference>
<dbReference type="EMBL" id="CP081070">
    <property type="protein sequence ID" value="UWQ54722.1"/>
    <property type="molecule type" value="Genomic_DNA"/>
</dbReference>
<dbReference type="KEGG" id="lcae:K3721_04115"/>
<dbReference type="InterPro" id="IPR001650">
    <property type="entry name" value="Helicase_C-like"/>
</dbReference>
<dbReference type="Gene3D" id="3.40.50.300">
    <property type="entry name" value="P-loop containing nucleotide triphosphate hydrolases"/>
    <property type="match status" value="2"/>
</dbReference>
<evidence type="ECO:0000256" key="2">
    <source>
        <dbReference type="ARBA" id="ARBA00022801"/>
    </source>
</evidence>
<dbReference type="PROSITE" id="PS51194">
    <property type="entry name" value="HELICASE_CTER"/>
    <property type="match status" value="1"/>
</dbReference>
<dbReference type="Pfam" id="PF00271">
    <property type="entry name" value="Helicase_C"/>
    <property type="match status" value="1"/>
</dbReference>
<evidence type="ECO:0000313" key="8">
    <source>
        <dbReference type="Proteomes" id="UP001058713"/>
    </source>
</evidence>
<dbReference type="Proteomes" id="UP001058713">
    <property type="component" value="Chromosome"/>
</dbReference>
<evidence type="ECO:0000256" key="3">
    <source>
        <dbReference type="ARBA" id="ARBA00022806"/>
    </source>
</evidence>
<dbReference type="Pfam" id="PF00270">
    <property type="entry name" value="DEAD"/>
    <property type="match status" value="1"/>
</dbReference>